<dbReference type="InterPro" id="IPR018950">
    <property type="entry name" value="DiS-bond_isomerase_DsbC/G_N"/>
</dbReference>
<evidence type="ECO:0000313" key="11">
    <source>
        <dbReference type="Proteomes" id="UP000051497"/>
    </source>
</evidence>
<dbReference type="InterPro" id="IPR009094">
    <property type="entry name" value="DiS-bond_isomerase_DsbC/G_N_sf"/>
</dbReference>
<evidence type="ECO:0000256" key="5">
    <source>
        <dbReference type="ARBA" id="ARBA00023157"/>
    </source>
</evidence>
<evidence type="ECO:0000256" key="4">
    <source>
        <dbReference type="ARBA" id="ARBA00022764"/>
    </source>
</evidence>
<evidence type="ECO:0000313" key="9">
    <source>
        <dbReference type="EMBL" id="KRG22370.1"/>
    </source>
</evidence>
<organism evidence="9">
    <name type="scientific">Candidatus Berkiella aquae</name>
    <dbReference type="NCBI Taxonomy" id="295108"/>
    <lineage>
        <taxon>Bacteria</taxon>
        <taxon>Pseudomonadati</taxon>
        <taxon>Pseudomonadota</taxon>
        <taxon>Gammaproteobacteria</taxon>
        <taxon>Candidatus Berkiellales</taxon>
        <taxon>Candidatus Berkiellaceae</taxon>
        <taxon>Candidatus Berkiella</taxon>
    </lineage>
</organism>
<protein>
    <recommendedName>
        <fullName evidence="7">Thiol:disulfide interchange protein</fullName>
    </recommendedName>
</protein>
<evidence type="ECO:0000256" key="2">
    <source>
        <dbReference type="ARBA" id="ARBA00009813"/>
    </source>
</evidence>
<dbReference type="Pfam" id="PF10411">
    <property type="entry name" value="DsbC_N"/>
    <property type="match status" value="1"/>
</dbReference>
<dbReference type="Gene3D" id="3.40.30.10">
    <property type="entry name" value="Glutaredoxin"/>
    <property type="match status" value="1"/>
</dbReference>
<dbReference type="EMBL" id="LKAJ02000001">
    <property type="protein sequence ID" value="MCS5712429.1"/>
    <property type="molecule type" value="Genomic_DNA"/>
</dbReference>
<dbReference type="InterPro" id="IPR051470">
    <property type="entry name" value="Thiol:disulfide_interchange"/>
</dbReference>
<keyword evidence="3 7" id="KW-0732">Signal</keyword>
<dbReference type="GO" id="GO:0042597">
    <property type="term" value="C:periplasmic space"/>
    <property type="evidence" value="ECO:0007669"/>
    <property type="project" value="UniProtKB-SubCell"/>
</dbReference>
<dbReference type="SUPFAM" id="SSF54423">
    <property type="entry name" value="DsbC/DsbG N-terminal domain-like"/>
    <property type="match status" value="1"/>
</dbReference>
<keyword evidence="11" id="KW-1185">Reference proteome</keyword>
<keyword evidence="10" id="KW-0413">Isomerase</keyword>
<keyword evidence="6 7" id="KW-0676">Redox-active center</keyword>
<proteinExistence type="inferred from homology"/>
<evidence type="ECO:0000256" key="3">
    <source>
        <dbReference type="ARBA" id="ARBA00022729"/>
    </source>
</evidence>
<dbReference type="Gene3D" id="3.10.450.70">
    <property type="entry name" value="Disulphide bond isomerase, DsbC/G, N-terminal"/>
    <property type="match status" value="1"/>
</dbReference>
<accession>A0A0Q9YXB0</accession>
<dbReference type="AlphaFoldDB" id="A0A0Q9YXB0"/>
<evidence type="ECO:0000256" key="7">
    <source>
        <dbReference type="RuleBase" id="RU364038"/>
    </source>
</evidence>
<sequence>MRNYLSGLMFSFSVLLLPLQVIAQQDTKQIEENLKKNFPQLTIEEITPAPMAGVYQVLANGNIIYITQDGRYLIAGDLYDLQNGQNNLTENTRKKSRLKHLKSIEEENMIVFPAKKPEYTVTVFTDVDCGYCRKLHSEISKINDLGITVKYVAFPRTGEHSPTAEKMSKVWCAKNKQQAFNEANQDKAIEGSICPDQSVARGYALGSALGINGTPTMVFEDGTLFPGYLPPEKLLEAVKQLHQQAKK</sequence>
<feature type="chain" id="PRO_5043073463" description="Thiol:disulfide interchange protein" evidence="7">
    <location>
        <begin position="24"/>
        <end position="247"/>
    </location>
</feature>
<evidence type="ECO:0000259" key="8">
    <source>
        <dbReference type="PROSITE" id="PS51352"/>
    </source>
</evidence>
<comment type="caution">
    <text evidence="9">The sequence shown here is derived from an EMBL/GenBank/DDBJ whole genome shotgun (WGS) entry which is preliminary data.</text>
</comment>
<dbReference type="PROSITE" id="PS51352">
    <property type="entry name" value="THIOREDOXIN_2"/>
    <property type="match status" value="1"/>
</dbReference>
<dbReference type="PANTHER" id="PTHR35272">
    <property type="entry name" value="THIOL:DISULFIDE INTERCHANGE PROTEIN DSBC-RELATED"/>
    <property type="match status" value="1"/>
</dbReference>
<dbReference type="InterPro" id="IPR012336">
    <property type="entry name" value="Thioredoxin-like_fold"/>
</dbReference>
<dbReference type="EMBL" id="LKAJ01000002">
    <property type="protein sequence ID" value="KRG22370.1"/>
    <property type="molecule type" value="Genomic_DNA"/>
</dbReference>
<dbReference type="Proteomes" id="UP000051497">
    <property type="component" value="Unassembled WGS sequence"/>
</dbReference>
<dbReference type="CDD" id="cd03020">
    <property type="entry name" value="DsbA_DsbC_DsbG"/>
    <property type="match status" value="1"/>
</dbReference>
<comment type="similarity">
    <text evidence="2 7">Belongs to the thioredoxin family. DsbC subfamily.</text>
</comment>
<dbReference type="GO" id="GO:0016853">
    <property type="term" value="F:isomerase activity"/>
    <property type="evidence" value="ECO:0007669"/>
    <property type="project" value="UniProtKB-KW"/>
</dbReference>
<dbReference type="PATRIC" id="fig|1590043.3.peg.790"/>
<dbReference type="STRING" id="295108.HT99x_00792"/>
<dbReference type="RefSeq" id="WP_083482801.1">
    <property type="nucleotide sequence ID" value="NZ_LKAJ02000001.1"/>
</dbReference>
<feature type="signal peptide" evidence="7">
    <location>
        <begin position="1"/>
        <end position="23"/>
    </location>
</feature>
<dbReference type="OrthoDB" id="12976at2"/>
<comment type="function">
    <text evidence="7">Required for disulfide bond formation in some periplasmic proteins. Acts by transferring its disulfide bond to other proteins and is reduced in the process.</text>
</comment>
<dbReference type="InterPro" id="IPR013766">
    <property type="entry name" value="Thioredoxin_domain"/>
</dbReference>
<dbReference type="SUPFAM" id="SSF52833">
    <property type="entry name" value="Thioredoxin-like"/>
    <property type="match status" value="1"/>
</dbReference>
<evidence type="ECO:0000313" key="10">
    <source>
        <dbReference type="EMBL" id="MCS5712429.1"/>
    </source>
</evidence>
<gene>
    <name evidence="9" type="primary">dsbC</name>
    <name evidence="9" type="ORF">HT99x_00792</name>
    <name evidence="10" type="ORF">HT99x_013385</name>
</gene>
<name>A0A0Q9YXB0_9GAMM</name>
<reference evidence="10" key="2">
    <citation type="journal article" date="2016" name="Genome Announc.">
        <title>Draft Genome Sequences of Two Novel Amoeba-Resistant Intranuclear Bacteria, 'Candidatus Berkiella cookevillensis' and 'Candidatus Berkiella aquae'.</title>
        <authorList>
            <person name="Mehari Y.T."/>
            <person name="Arivett B.A."/>
            <person name="Farone A.L."/>
            <person name="Gunderson J.H."/>
            <person name="Farone M.B."/>
        </authorList>
    </citation>
    <scope>NUCLEOTIDE SEQUENCE</scope>
    <source>
        <strain evidence="10">HT99</strain>
    </source>
</reference>
<dbReference type="InterPro" id="IPR036249">
    <property type="entry name" value="Thioredoxin-like_sf"/>
</dbReference>
<keyword evidence="4 7" id="KW-0574">Periplasm</keyword>
<dbReference type="PANTHER" id="PTHR35272:SF3">
    <property type="entry name" value="THIOL:DISULFIDE INTERCHANGE PROTEIN DSBC"/>
    <property type="match status" value="1"/>
</dbReference>
<reference evidence="10" key="3">
    <citation type="submission" date="2021-06" db="EMBL/GenBank/DDBJ databases">
        <title>Genomic Description and Analysis of Intracellular Bacteria, Candidatus Berkiella cookevillensis and Candidatus Berkiella aquae.</title>
        <authorList>
            <person name="Kidane D.T."/>
            <person name="Mehari Y.T."/>
            <person name="Rice F.C."/>
            <person name="Arivett B.A."/>
            <person name="Farone A.L."/>
            <person name="Berk S.G."/>
            <person name="Farone M.B."/>
        </authorList>
    </citation>
    <scope>NUCLEOTIDE SEQUENCE</scope>
    <source>
        <strain evidence="10">HT99</strain>
    </source>
</reference>
<keyword evidence="5" id="KW-1015">Disulfide bond</keyword>
<dbReference type="Pfam" id="PF13098">
    <property type="entry name" value="Thioredoxin_2"/>
    <property type="match status" value="1"/>
</dbReference>
<feature type="domain" description="Thioredoxin" evidence="8">
    <location>
        <begin position="43"/>
        <end position="243"/>
    </location>
</feature>
<reference evidence="9" key="1">
    <citation type="submission" date="2015-09" db="EMBL/GenBank/DDBJ databases">
        <title>Draft Genome Sequences of Two Novel Amoeba-resistant Intranuclear Bacteria, Candidatus Berkiella cookevillensis and Candidatus Berkiella aquae.</title>
        <authorList>
            <person name="Mehari Y.T."/>
            <person name="Arivett B.A."/>
            <person name="Farone A.L."/>
            <person name="Gunderson J.H."/>
            <person name="Farone M.B."/>
        </authorList>
    </citation>
    <scope>NUCLEOTIDE SEQUENCE [LARGE SCALE GENOMIC DNA]</scope>
    <source>
        <strain evidence="9">HT99</strain>
    </source>
</reference>
<comment type="subcellular location">
    <subcellularLocation>
        <location evidence="1 7">Periplasm</location>
    </subcellularLocation>
</comment>
<dbReference type="InterPro" id="IPR033954">
    <property type="entry name" value="DiS-bond_Isoase_DsbC/G"/>
</dbReference>
<dbReference type="NCBIfam" id="NF008129">
    <property type="entry name" value="PRK10877.1"/>
    <property type="match status" value="1"/>
</dbReference>
<evidence type="ECO:0000256" key="1">
    <source>
        <dbReference type="ARBA" id="ARBA00004418"/>
    </source>
</evidence>
<evidence type="ECO:0000256" key="6">
    <source>
        <dbReference type="ARBA" id="ARBA00023284"/>
    </source>
</evidence>